<evidence type="ECO:0000259" key="3">
    <source>
        <dbReference type="Pfam" id="PF01370"/>
    </source>
</evidence>
<reference evidence="4 5" key="1">
    <citation type="submission" date="2018-01" db="EMBL/GenBank/DDBJ databases">
        <title>The draft genome sequence of Halioglobus lutimaris HF004.</title>
        <authorList>
            <person name="Du Z.-J."/>
            <person name="Shi M.-J."/>
        </authorList>
    </citation>
    <scope>NUCLEOTIDE SEQUENCE [LARGE SCALE GENOMIC DNA]</scope>
    <source>
        <strain evidence="4 5">HF004</strain>
    </source>
</reference>
<dbReference type="EMBL" id="PKUS01000003">
    <property type="protein sequence ID" value="PLW69832.1"/>
    <property type="molecule type" value="Genomic_DNA"/>
</dbReference>
<comment type="similarity">
    <text evidence="2">Belongs to the NAD(P)-dependent epimerase/dehydratase family.</text>
</comment>
<evidence type="ECO:0000313" key="4">
    <source>
        <dbReference type="EMBL" id="PLW69832.1"/>
    </source>
</evidence>
<evidence type="ECO:0000256" key="1">
    <source>
        <dbReference type="ARBA" id="ARBA00005125"/>
    </source>
</evidence>
<evidence type="ECO:0000256" key="2">
    <source>
        <dbReference type="ARBA" id="ARBA00007637"/>
    </source>
</evidence>
<evidence type="ECO:0000313" key="5">
    <source>
        <dbReference type="Proteomes" id="UP000235005"/>
    </source>
</evidence>
<dbReference type="RefSeq" id="WP_101517396.1">
    <property type="nucleotide sequence ID" value="NZ_PKUS01000003.1"/>
</dbReference>
<dbReference type="Pfam" id="PF01370">
    <property type="entry name" value="Epimerase"/>
    <property type="match status" value="1"/>
</dbReference>
<comment type="caution">
    <text evidence="4">The sequence shown here is derived from an EMBL/GenBank/DDBJ whole genome shotgun (WGS) entry which is preliminary data.</text>
</comment>
<feature type="domain" description="NAD-dependent epimerase/dehydratase" evidence="3">
    <location>
        <begin position="7"/>
        <end position="177"/>
    </location>
</feature>
<dbReference type="OrthoDB" id="9803010at2"/>
<organism evidence="4 5">
    <name type="scientific">Pseudohalioglobus lutimaris</name>
    <dbReference type="NCBI Taxonomy" id="1737061"/>
    <lineage>
        <taxon>Bacteria</taxon>
        <taxon>Pseudomonadati</taxon>
        <taxon>Pseudomonadota</taxon>
        <taxon>Gammaproteobacteria</taxon>
        <taxon>Cellvibrionales</taxon>
        <taxon>Halieaceae</taxon>
        <taxon>Pseudohalioglobus</taxon>
    </lineage>
</organism>
<keyword evidence="5" id="KW-1185">Reference proteome</keyword>
<dbReference type="Proteomes" id="UP000235005">
    <property type="component" value="Unassembled WGS sequence"/>
</dbReference>
<comment type="pathway">
    <text evidence="1">Bacterial outer membrane biogenesis; LPS O-antigen biosynthesis.</text>
</comment>
<dbReference type="Gene3D" id="3.40.50.720">
    <property type="entry name" value="NAD(P)-binding Rossmann-like Domain"/>
    <property type="match status" value="1"/>
</dbReference>
<dbReference type="InterPro" id="IPR036291">
    <property type="entry name" value="NAD(P)-bd_dom_sf"/>
</dbReference>
<dbReference type="SUPFAM" id="SSF51735">
    <property type="entry name" value="NAD(P)-binding Rossmann-fold domains"/>
    <property type="match status" value="1"/>
</dbReference>
<proteinExistence type="inferred from homology"/>
<dbReference type="InterPro" id="IPR001509">
    <property type="entry name" value="Epimerase_deHydtase"/>
</dbReference>
<name>A0A2N5X5R8_9GAMM</name>
<sequence length="304" mass="33588">MKDKKFLVTGATGQIARYLAVQLAADNTVHAIARFSGAGAREHLEQAGVTCIKFDFANDDPAQLDSDYNYVLHLATTQEHGDLDFDNAIEVNAVATGRLMAHFRNIDAFFFSSTCSVYAPDGHTPLKESHPLGDAMRSHCPTYSMSKVAAEAVVKFAAEHFEIPTVIARMNVAYGRDGGLPLIHLEALRRGKPIYLNPQKPNYFNPVYDEDYYQQVLKMLEVASTPALVMNWCGSEQVSAEEWCEYMAGLLAVEANIVYTENAFPCTPCDTTLMHSKIGKTQNHWRDAMKLLVVSDAGDVRSVG</sequence>
<dbReference type="PANTHER" id="PTHR43000">
    <property type="entry name" value="DTDP-D-GLUCOSE 4,6-DEHYDRATASE-RELATED"/>
    <property type="match status" value="1"/>
</dbReference>
<gene>
    <name evidence="4" type="ORF">C0039_04675</name>
</gene>
<dbReference type="AlphaFoldDB" id="A0A2N5X5R8"/>
<accession>A0A2N5X5R8</accession>
<protein>
    <recommendedName>
        <fullName evidence="3">NAD-dependent epimerase/dehydratase domain-containing protein</fullName>
    </recommendedName>
</protein>